<dbReference type="InterPro" id="IPR000531">
    <property type="entry name" value="Beta-barrel_TonB"/>
</dbReference>
<evidence type="ECO:0000256" key="5">
    <source>
        <dbReference type="ARBA" id="ARBA00022692"/>
    </source>
</evidence>
<dbReference type="Pfam" id="PF07715">
    <property type="entry name" value="Plug"/>
    <property type="match status" value="1"/>
</dbReference>
<reference evidence="15" key="2">
    <citation type="submission" date="2023-01" db="EMBL/GenBank/DDBJ databases">
        <title>Draft genome sequence of Algimonas porphyrae strain NBRC 108216.</title>
        <authorList>
            <person name="Sun Q."/>
            <person name="Mori K."/>
        </authorList>
    </citation>
    <scope>NUCLEOTIDE SEQUENCE</scope>
    <source>
        <strain evidence="15">NBRC 108216</strain>
    </source>
</reference>
<comment type="caution">
    <text evidence="15">The sequence shown here is derived from an EMBL/GenBank/DDBJ whole genome shotgun (WGS) entry which is preliminary data.</text>
</comment>
<dbReference type="PROSITE" id="PS52016">
    <property type="entry name" value="TONB_DEPENDENT_REC_3"/>
    <property type="match status" value="1"/>
</dbReference>
<keyword evidence="4" id="KW-0410">Iron transport</keyword>
<evidence type="ECO:0000313" key="16">
    <source>
        <dbReference type="Proteomes" id="UP001161390"/>
    </source>
</evidence>
<evidence type="ECO:0000256" key="12">
    <source>
        <dbReference type="RuleBase" id="RU003357"/>
    </source>
</evidence>
<evidence type="ECO:0000259" key="13">
    <source>
        <dbReference type="Pfam" id="PF00593"/>
    </source>
</evidence>
<accession>A0ABQ5V524</accession>
<keyword evidence="7" id="KW-0406">Ion transport</keyword>
<evidence type="ECO:0000313" key="15">
    <source>
        <dbReference type="EMBL" id="GLQ21382.1"/>
    </source>
</evidence>
<sequence length="762" mass="83029">MLSAPGAAWAQQPGDDADADMDVIIVTAQKREQTLQEVPIAVTALSAADLESARIEDTKDLQFNAPNVFLSANRNITIRGVGSQSFGGTSDTNIGILNNGVFLQSGSTFGDYFDLERIEVLRGPQGTLQGRNTTGGIVNFISQKPTDEYGGYVTLQAESFNGIRATAALNIPISEQFSQRFAGNFIKRDGYTKNFFDGERIDGRDQYTVRSSTRFDNGTTSADLVLTYFNEDSNRANAVKSLCLPDPATGCSTDGVDTQFPLNTFPLDNFLLGGITRPGTFVDNPPDLRSVVIDINPVQDNDDFLATFELNHDFGDFLLTSVTGYREGNSRSIRDFDQGYRPNAFNPGTFGARTVADDGNGNGVLTYQLFDQPTDIFVTTTDYRTAQTAAGFREQFSQEVRLASDLDGRFDFLIGGFYLDADGGGSVNTYLPAAAVVALTTSGAVESYAVFGEVYVDLTDELEFIGGLRYSDDKKSISTANGLFALPAPNVAEESFDGITGRAVLSWSPDVAWSEDANFYASFSRGYKSGGFNPGNAVNPTFEDEVIDAYELGAKMILSDGAVQLNTAAFYYDYQDLIVGNIVGTLATNVNIPSSEVYGFELEGVYAPGNGLRFEGALGLLNAQIKSPFQSSDAARGGAFFEIRGNDLPNSPDVTLKLAAEYEYEVGDQWRLTPRVDYYTQSSFFSREFNTPSDEVESWDQLDLQLAIDNDNMPWDVTLFVKNVLDEDSITFLETNSNLVGSFKSAFLLDPRIFGAALHVDF</sequence>
<dbReference type="InterPro" id="IPR012910">
    <property type="entry name" value="Plug_dom"/>
</dbReference>
<evidence type="ECO:0000256" key="3">
    <source>
        <dbReference type="ARBA" id="ARBA00022452"/>
    </source>
</evidence>
<comment type="subcellular location">
    <subcellularLocation>
        <location evidence="1 11">Cell outer membrane</location>
        <topology evidence="1 11">Multi-pass membrane protein</topology>
    </subcellularLocation>
</comment>
<evidence type="ECO:0000256" key="1">
    <source>
        <dbReference type="ARBA" id="ARBA00004571"/>
    </source>
</evidence>
<keyword evidence="10 11" id="KW-0998">Cell outer membrane</keyword>
<evidence type="ECO:0000259" key="14">
    <source>
        <dbReference type="Pfam" id="PF07715"/>
    </source>
</evidence>
<protein>
    <recommendedName>
        <fullName evidence="17">TonB-dependent receptor</fullName>
    </recommendedName>
</protein>
<dbReference type="PANTHER" id="PTHR32552:SF81">
    <property type="entry name" value="TONB-DEPENDENT OUTER MEMBRANE RECEPTOR"/>
    <property type="match status" value="1"/>
</dbReference>
<dbReference type="EMBL" id="BSNJ01000005">
    <property type="protein sequence ID" value="GLQ21382.1"/>
    <property type="molecule type" value="Genomic_DNA"/>
</dbReference>
<dbReference type="InterPro" id="IPR039426">
    <property type="entry name" value="TonB-dep_rcpt-like"/>
</dbReference>
<feature type="domain" description="TonB-dependent receptor-like beta-barrel" evidence="13">
    <location>
        <begin position="278"/>
        <end position="724"/>
    </location>
</feature>
<dbReference type="Proteomes" id="UP001161390">
    <property type="component" value="Unassembled WGS sequence"/>
</dbReference>
<comment type="similarity">
    <text evidence="11 12">Belongs to the TonB-dependent receptor family.</text>
</comment>
<keyword evidence="3 11" id="KW-1134">Transmembrane beta strand</keyword>
<gene>
    <name evidence="15" type="ORF">GCM10007854_23370</name>
</gene>
<keyword evidence="9 11" id="KW-0472">Membrane</keyword>
<keyword evidence="2 11" id="KW-0813">Transport</keyword>
<evidence type="ECO:0000256" key="11">
    <source>
        <dbReference type="PROSITE-ProRule" id="PRU01360"/>
    </source>
</evidence>
<evidence type="ECO:0000256" key="7">
    <source>
        <dbReference type="ARBA" id="ARBA00023065"/>
    </source>
</evidence>
<dbReference type="Gene3D" id="2.40.170.20">
    <property type="entry name" value="TonB-dependent receptor, beta-barrel domain"/>
    <property type="match status" value="2"/>
</dbReference>
<keyword evidence="5 11" id="KW-0812">Transmembrane</keyword>
<keyword evidence="16" id="KW-1185">Reference proteome</keyword>
<evidence type="ECO:0000256" key="2">
    <source>
        <dbReference type="ARBA" id="ARBA00022448"/>
    </source>
</evidence>
<dbReference type="Pfam" id="PF00593">
    <property type="entry name" value="TonB_dep_Rec_b-barrel"/>
    <property type="match status" value="1"/>
</dbReference>
<reference evidence="15" key="1">
    <citation type="journal article" date="2014" name="Int. J. Syst. Evol. Microbiol.">
        <title>Complete genome of a new Firmicutes species belonging to the dominant human colonic microbiota ('Ruminococcus bicirculans') reveals two chromosomes and a selective capacity to utilize plant glucans.</title>
        <authorList>
            <consortium name="NISC Comparative Sequencing Program"/>
            <person name="Wegmann U."/>
            <person name="Louis P."/>
            <person name="Goesmann A."/>
            <person name="Henrissat B."/>
            <person name="Duncan S.H."/>
            <person name="Flint H.J."/>
        </authorList>
    </citation>
    <scope>NUCLEOTIDE SEQUENCE</scope>
    <source>
        <strain evidence="15">NBRC 108216</strain>
    </source>
</reference>
<keyword evidence="8 12" id="KW-0798">TonB box</keyword>
<keyword evidence="6" id="KW-0408">Iron</keyword>
<dbReference type="PANTHER" id="PTHR32552">
    <property type="entry name" value="FERRICHROME IRON RECEPTOR-RELATED"/>
    <property type="match status" value="1"/>
</dbReference>
<dbReference type="InterPro" id="IPR036942">
    <property type="entry name" value="Beta-barrel_TonB_sf"/>
</dbReference>
<evidence type="ECO:0000256" key="10">
    <source>
        <dbReference type="ARBA" id="ARBA00023237"/>
    </source>
</evidence>
<evidence type="ECO:0000256" key="4">
    <source>
        <dbReference type="ARBA" id="ARBA00022496"/>
    </source>
</evidence>
<evidence type="ECO:0000256" key="9">
    <source>
        <dbReference type="ARBA" id="ARBA00023136"/>
    </source>
</evidence>
<name>A0ABQ5V524_9PROT</name>
<organism evidence="15 16">
    <name type="scientific">Algimonas porphyrae</name>
    <dbReference type="NCBI Taxonomy" id="1128113"/>
    <lineage>
        <taxon>Bacteria</taxon>
        <taxon>Pseudomonadati</taxon>
        <taxon>Pseudomonadota</taxon>
        <taxon>Alphaproteobacteria</taxon>
        <taxon>Maricaulales</taxon>
        <taxon>Robiginitomaculaceae</taxon>
        <taxon>Algimonas</taxon>
    </lineage>
</organism>
<evidence type="ECO:0000256" key="8">
    <source>
        <dbReference type="ARBA" id="ARBA00023077"/>
    </source>
</evidence>
<evidence type="ECO:0000256" key="6">
    <source>
        <dbReference type="ARBA" id="ARBA00023004"/>
    </source>
</evidence>
<dbReference type="SUPFAM" id="SSF56935">
    <property type="entry name" value="Porins"/>
    <property type="match status" value="1"/>
</dbReference>
<evidence type="ECO:0008006" key="17">
    <source>
        <dbReference type="Google" id="ProtNLM"/>
    </source>
</evidence>
<feature type="domain" description="TonB-dependent receptor plug" evidence="14">
    <location>
        <begin position="35"/>
        <end position="137"/>
    </location>
</feature>
<proteinExistence type="inferred from homology"/>